<evidence type="ECO:0000313" key="1">
    <source>
        <dbReference type="EMBL" id="KAH6939399.1"/>
    </source>
</evidence>
<proteinExistence type="predicted"/>
<keyword evidence="2" id="KW-1185">Reference proteome</keyword>
<reference evidence="1" key="1">
    <citation type="submission" date="2020-05" db="EMBL/GenBank/DDBJ databases">
        <title>Large-scale comparative analyses of tick genomes elucidate their genetic diversity and vector capacities.</title>
        <authorList>
            <person name="Jia N."/>
            <person name="Wang J."/>
            <person name="Shi W."/>
            <person name="Du L."/>
            <person name="Sun Y."/>
            <person name="Zhan W."/>
            <person name="Jiang J."/>
            <person name="Wang Q."/>
            <person name="Zhang B."/>
            <person name="Ji P."/>
            <person name="Sakyi L.B."/>
            <person name="Cui X."/>
            <person name="Yuan T."/>
            <person name="Jiang B."/>
            <person name="Yang W."/>
            <person name="Lam T.T.-Y."/>
            <person name="Chang Q."/>
            <person name="Ding S."/>
            <person name="Wang X."/>
            <person name="Zhu J."/>
            <person name="Ruan X."/>
            <person name="Zhao L."/>
            <person name="Wei J."/>
            <person name="Que T."/>
            <person name="Du C."/>
            <person name="Cheng J."/>
            <person name="Dai P."/>
            <person name="Han X."/>
            <person name="Huang E."/>
            <person name="Gao Y."/>
            <person name="Liu J."/>
            <person name="Shao H."/>
            <person name="Ye R."/>
            <person name="Li L."/>
            <person name="Wei W."/>
            <person name="Wang X."/>
            <person name="Wang C."/>
            <person name="Yang T."/>
            <person name="Huo Q."/>
            <person name="Li W."/>
            <person name="Guo W."/>
            <person name="Chen H."/>
            <person name="Zhou L."/>
            <person name="Ni X."/>
            <person name="Tian J."/>
            <person name="Zhou Y."/>
            <person name="Sheng Y."/>
            <person name="Liu T."/>
            <person name="Pan Y."/>
            <person name="Xia L."/>
            <person name="Li J."/>
            <person name="Zhao F."/>
            <person name="Cao W."/>
        </authorList>
    </citation>
    <scope>NUCLEOTIDE SEQUENCE</scope>
    <source>
        <strain evidence="1">Hyas-2018</strain>
    </source>
</reference>
<dbReference type="Proteomes" id="UP000821845">
    <property type="component" value="Chromosome 2"/>
</dbReference>
<comment type="caution">
    <text evidence="1">The sequence shown here is derived from an EMBL/GenBank/DDBJ whole genome shotgun (WGS) entry which is preliminary data.</text>
</comment>
<gene>
    <name evidence="1" type="ORF">HPB50_017794</name>
</gene>
<organism evidence="1 2">
    <name type="scientific">Hyalomma asiaticum</name>
    <name type="common">Tick</name>
    <dbReference type="NCBI Taxonomy" id="266040"/>
    <lineage>
        <taxon>Eukaryota</taxon>
        <taxon>Metazoa</taxon>
        <taxon>Ecdysozoa</taxon>
        <taxon>Arthropoda</taxon>
        <taxon>Chelicerata</taxon>
        <taxon>Arachnida</taxon>
        <taxon>Acari</taxon>
        <taxon>Parasitiformes</taxon>
        <taxon>Ixodida</taxon>
        <taxon>Ixodoidea</taxon>
        <taxon>Ixodidae</taxon>
        <taxon>Hyalomminae</taxon>
        <taxon>Hyalomma</taxon>
    </lineage>
</organism>
<protein>
    <submittedName>
        <fullName evidence="1">Uncharacterized protein</fullName>
    </submittedName>
</protein>
<sequence>MEVYIWKGDWGLPSIDTACLEVLAYAKFSGAPLKTREVRRPWFGSLPVMRHGPETKLTKFQDSTVHLFICFVSFFLLQNYSADVQLTPQQASDAKAYIAMLRQKLKPALIYQWWVDAQNYVELTRPWYAKALGFPFNYVMPGQMQRAATAVLNSKLQGFDLEGDQAQIALFKEAQECMTTLSQRLGKEQFFFGQSPTSLDAIVFAHLAPLLHAPFPSCALQNHLKACDNLAAFVTRITQRYFSVKDTGSGDSGASKVPKEEFSFSWLNTLVSVGVATVAMVSYALLSGLVQVEYTEEEPPPTDSKDNTTKHASD</sequence>
<evidence type="ECO:0000313" key="2">
    <source>
        <dbReference type="Proteomes" id="UP000821845"/>
    </source>
</evidence>
<dbReference type="EMBL" id="CM023482">
    <property type="protein sequence ID" value="KAH6939399.1"/>
    <property type="molecule type" value="Genomic_DNA"/>
</dbReference>
<accession>A0ACB7T3E8</accession>
<name>A0ACB7T3E8_HYAAI</name>